<dbReference type="SMART" id="SM00235">
    <property type="entry name" value="ZnMc"/>
    <property type="match status" value="1"/>
</dbReference>
<evidence type="ECO:0000256" key="6">
    <source>
        <dbReference type="ARBA" id="ARBA00022729"/>
    </source>
</evidence>
<dbReference type="Gene3D" id="3.40.390.10">
    <property type="entry name" value="Collagenase (Catalytic Domain)"/>
    <property type="match status" value="1"/>
</dbReference>
<feature type="active site" evidence="13">
    <location>
        <position position="222"/>
    </location>
</feature>
<feature type="binding site" evidence="13">
    <location>
        <position position="225"/>
    </location>
    <ligand>
        <name>Zn(2+)</name>
        <dbReference type="ChEBI" id="CHEBI:29105"/>
        <note>catalytic</note>
    </ligand>
</feature>
<keyword evidence="2 12" id="KW-0964">Secreted</keyword>
<evidence type="ECO:0000256" key="3">
    <source>
        <dbReference type="ARBA" id="ARBA00022536"/>
    </source>
</evidence>
<comment type="caution">
    <text evidence="13">Lacks conserved residue(s) required for the propagation of feature annotation.</text>
</comment>
<dbReference type="Pfam" id="PF01400">
    <property type="entry name" value="Astacin"/>
    <property type="match status" value="1"/>
</dbReference>
<keyword evidence="6 12" id="KW-0732">Signal</keyword>
<keyword evidence="9 13" id="KW-0482">Metalloprotease</keyword>
<evidence type="ECO:0000256" key="5">
    <source>
        <dbReference type="ARBA" id="ARBA00022723"/>
    </source>
</evidence>
<accession>A0A0K0F0S4</accession>
<dbReference type="Pfam" id="PF00431">
    <property type="entry name" value="CUB"/>
    <property type="match status" value="1"/>
</dbReference>
<dbReference type="SUPFAM" id="SSF55486">
    <property type="entry name" value="Metalloproteases ('zincins'), catalytic domain"/>
    <property type="match status" value="1"/>
</dbReference>
<evidence type="ECO:0000256" key="4">
    <source>
        <dbReference type="ARBA" id="ARBA00022670"/>
    </source>
</evidence>
<feature type="binding site" evidence="13">
    <location>
        <position position="231"/>
    </location>
    <ligand>
        <name>Zn(2+)</name>
        <dbReference type="ChEBI" id="CHEBI:29105"/>
        <note>catalytic</note>
    </ligand>
</feature>
<dbReference type="PROSITE" id="PS51864">
    <property type="entry name" value="ASTACIN"/>
    <property type="match status" value="1"/>
</dbReference>
<dbReference type="InterPro" id="IPR034035">
    <property type="entry name" value="Astacin-like_dom"/>
</dbReference>
<evidence type="ECO:0000256" key="14">
    <source>
        <dbReference type="RuleBase" id="RU361183"/>
    </source>
</evidence>
<dbReference type="Gene3D" id="2.60.120.290">
    <property type="entry name" value="Spermadhesin, CUB domain"/>
    <property type="match status" value="1"/>
</dbReference>
<dbReference type="InterPro" id="IPR006026">
    <property type="entry name" value="Peptidase_Metallo"/>
</dbReference>
<reference evidence="17" key="2">
    <citation type="submission" date="2015-08" db="UniProtKB">
        <authorList>
            <consortium name="WormBaseParasite"/>
        </authorList>
    </citation>
    <scope>IDENTIFICATION</scope>
</reference>
<dbReference type="PRINTS" id="PR00480">
    <property type="entry name" value="ASTACIN"/>
</dbReference>
<comment type="subcellular location">
    <subcellularLocation>
        <location evidence="1 12">Secreted</location>
    </subcellularLocation>
</comment>
<evidence type="ECO:0000313" key="17">
    <source>
        <dbReference type="WBParaSite" id="SVE_0239100.1"/>
    </source>
</evidence>
<dbReference type="GO" id="GO:0008270">
    <property type="term" value="F:zinc ion binding"/>
    <property type="evidence" value="ECO:0007669"/>
    <property type="project" value="UniProtKB-UniRule"/>
</dbReference>
<evidence type="ECO:0000256" key="12">
    <source>
        <dbReference type="PIRNR" id="PIRNR036365"/>
    </source>
</evidence>
<feature type="signal peptide" evidence="12 14">
    <location>
        <begin position="1"/>
        <end position="19"/>
    </location>
</feature>
<evidence type="ECO:0000256" key="10">
    <source>
        <dbReference type="ARBA" id="ARBA00023157"/>
    </source>
</evidence>
<evidence type="ECO:0000256" key="9">
    <source>
        <dbReference type="ARBA" id="ARBA00023049"/>
    </source>
</evidence>
<sequence length="475" mass="53325">MKVLSKVLFALICLHIVAGFGGLTRLRIQQETRKDMSDDGKKRFDKHQKAMEQLVKLSNQIHDVKPSKDDDKFDLDPMSNPSMYQGDMILNKHQSEYLLAEAKMKLEAKHANKTGPDAEKEIVDKLKKNRAYKKNSPFKWKFPIPYYIDGVQSVGVIDNALKNMERETCLTFKKTGPFRDRQGLRIFPGQGCYSHVGPISDNKPQDVSIGRGCEWNGIIQHEVSHALGLFHEQSRPDRDNYLDIAIQNVAPNQRHNYDKSSLAETETFGIPYDYGSHMQYDKKAFSSNGQLTMIPKNKLYINTIGQFDKMQFNDVKLLNTIYCSNICKGGIKCSNGGYEDPKKCGTCRCPSMLGGPTCAEIAKNPPACGQGDTMIASSEEKSFSINGVKNCVFLILAKNNKRVKITIDSGNFNASQRCFPGIALQIKYNIDKTITGPTFCGVVTPQALISEGNQMLLNYVGTSPQHMLKFRYKQA</sequence>
<dbReference type="InterPro" id="IPR035914">
    <property type="entry name" value="Sperma_CUB_dom_sf"/>
</dbReference>
<keyword evidence="3" id="KW-0245">EGF-like domain</keyword>
<organism evidence="16 17">
    <name type="scientific">Strongyloides venezuelensis</name>
    <name type="common">Threadworm</name>
    <dbReference type="NCBI Taxonomy" id="75913"/>
    <lineage>
        <taxon>Eukaryota</taxon>
        <taxon>Metazoa</taxon>
        <taxon>Ecdysozoa</taxon>
        <taxon>Nematoda</taxon>
        <taxon>Chromadorea</taxon>
        <taxon>Rhabditida</taxon>
        <taxon>Tylenchina</taxon>
        <taxon>Panagrolaimomorpha</taxon>
        <taxon>Strongyloidoidea</taxon>
        <taxon>Strongyloididae</taxon>
        <taxon>Strongyloides</taxon>
    </lineage>
</organism>
<reference evidence="16" key="1">
    <citation type="submission" date="2014-07" db="EMBL/GenBank/DDBJ databases">
        <authorList>
            <person name="Martin A.A"/>
            <person name="De Silva N."/>
        </authorList>
    </citation>
    <scope>NUCLEOTIDE SEQUENCE</scope>
</reference>
<keyword evidence="11" id="KW-0325">Glycoprotein</keyword>
<name>A0A0K0F0S4_STRVS</name>
<dbReference type="PIRSF" id="PIRSF036365">
    <property type="entry name" value="Astacin_nematoda"/>
    <property type="match status" value="1"/>
</dbReference>
<protein>
    <recommendedName>
        <fullName evidence="12">Zinc metalloproteinase</fullName>
    </recommendedName>
</protein>
<proteinExistence type="predicted"/>
<comment type="cofactor">
    <cofactor evidence="13 14">
        <name>Zn(2+)</name>
        <dbReference type="ChEBI" id="CHEBI:29105"/>
    </cofactor>
    <text evidence="13 14">Binds 1 zinc ion per subunit.</text>
</comment>
<dbReference type="InterPro" id="IPR024079">
    <property type="entry name" value="MetalloPept_cat_dom_sf"/>
</dbReference>
<evidence type="ECO:0000259" key="15">
    <source>
        <dbReference type="PROSITE" id="PS51864"/>
    </source>
</evidence>
<evidence type="ECO:0000256" key="8">
    <source>
        <dbReference type="ARBA" id="ARBA00022833"/>
    </source>
</evidence>
<keyword evidence="10" id="KW-1015">Disulfide bond</keyword>
<feature type="chain" id="PRO_5015024237" description="Zinc metalloproteinase" evidence="12 14">
    <location>
        <begin position="20"/>
        <end position="475"/>
    </location>
</feature>
<dbReference type="InterPro" id="IPR001506">
    <property type="entry name" value="Peptidase_M12A"/>
</dbReference>
<evidence type="ECO:0000256" key="2">
    <source>
        <dbReference type="ARBA" id="ARBA00022525"/>
    </source>
</evidence>
<keyword evidence="16" id="KW-1185">Reference proteome</keyword>
<evidence type="ECO:0000256" key="13">
    <source>
        <dbReference type="PROSITE-ProRule" id="PRU01211"/>
    </source>
</evidence>
<dbReference type="SUPFAM" id="SSF49854">
    <property type="entry name" value="Spermadhesin, CUB domain"/>
    <property type="match status" value="1"/>
</dbReference>
<evidence type="ECO:0000256" key="11">
    <source>
        <dbReference type="ARBA" id="ARBA00023180"/>
    </source>
</evidence>
<dbReference type="GO" id="GO:0018996">
    <property type="term" value="P:molting cycle, collagen and cuticulin-based cuticle"/>
    <property type="evidence" value="ECO:0007669"/>
    <property type="project" value="InterPro"/>
</dbReference>
<feature type="domain" description="Peptidase M12A" evidence="15">
    <location>
        <begin position="130"/>
        <end position="324"/>
    </location>
</feature>
<dbReference type="CDD" id="cd04280">
    <property type="entry name" value="ZnMc_astacin_like"/>
    <property type="match status" value="1"/>
</dbReference>
<evidence type="ECO:0000256" key="7">
    <source>
        <dbReference type="ARBA" id="ARBA00022801"/>
    </source>
</evidence>
<dbReference type="PANTHER" id="PTHR10127:SF819">
    <property type="entry name" value="ZINC METALLOPROTEINASE NAS-26"/>
    <property type="match status" value="1"/>
</dbReference>
<dbReference type="GO" id="GO:0004222">
    <property type="term" value="F:metalloendopeptidase activity"/>
    <property type="evidence" value="ECO:0007669"/>
    <property type="project" value="UniProtKB-UniRule"/>
</dbReference>
<evidence type="ECO:0000256" key="1">
    <source>
        <dbReference type="ARBA" id="ARBA00004613"/>
    </source>
</evidence>
<keyword evidence="4 13" id="KW-0645">Protease</keyword>
<dbReference type="WBParaSite" id="SVE_0239100.1">
    <property type="protein sequence ID" value="SVE_0239100.1"/>
    <property type="gene ID" value="SVE_0239100"/>
</dbReference>
<dbReference type="PANTHER" id="PTHR10127">
    <property type="entry name" value="DISCOIDIN, CUB, EGF, LAMININ , AND ZINC METALLOPROTEASE DOMAIN CONTAINING"/>
    <property type="match status" value="1"/>
</dbReference>
<keyword evidence="8 13" id="KW-0862">Zinc</keyword>
<dbReference type="GO" id="GO:0006508">
    <property type="term" value="P:proteolysis"/>
    <property type="evidence" value="ECO:0007669"/>
    <property type="project" value="UniProtKB-KW"/>
</dbReference>
<feature type="binding site" evidence="13">
    <location>
        <position position="221"/>
    </location>
    <ligand>
        <name>Zn(2+)</name>
        <dbReference type="ChEBI" id="CHEBI:29105"/>
        <note>catalytic</note>
    </ligand>
</feature>
<dbReference type="Proteomes" id="UP000035680">
    <property type="component" value="Unassembled WGS sequence"/>
</dbReference>
<keyword evidence="5 13" id="KW-0479">Metal-binding</keyword>
<keyword evidence="7 13" id="KW-0378">Hydrolase</keyword>
<dbReference type="InterPro" id="IPR017050">
    <property type="entry name" value="Metallopeptidase_nem"/>
</dbReference>
<dbReference type="AlphaFoldDB" id="A0A0K0F0S4"/>
<dbReference type="InterPro" id="IPR000859">
    <property type="entry name" value="CUB_dom"/>
</dbReference>
<dbReference type="GO" id="GO:0005576">
    <property type="term" value="C:extracellular region"/>
    <property type="evidence" value="ECO:0007669"/>
    <property type="project" value="UniProtKB-SubCell"/>
</dbReference>
<evidence type="ECO:0000313" key="16">
    <source>
        <dbReference type="Proteomes" id="UP000035680"/>
    </source>
</evidence>